<dbReference type="InterPro" id="IPR000468">
    <property type="entry name" value="Barstar"/>
</dbReference>
<feature type="domain" description="Barstar (barnase inhibitor)" evidence="2">
    <location>
        <begin position="39"/>
        <end position="134"/>
    </location>
</feature>
<gene>
    <name evidence="3" type="ORF">FO059_04500</name>
</gene>
<evidence type="ECO:0000313" key="3">
    <source>
        <dbReference type="EMBL" id="QDQ96740.1"/>
    </source>
</evidence>
<sequence length="159" mass="17167">MTEIEKFAAAGGHLVGVARPGDTGAGEVIVALESAGFAVSTVSAEHMHTVGGVFEEFSAALEFPDYFGNNKDAFDECMRELDEIVGEASGHAVVIRHASELLADEPDELEWFVDAFEFYGEHYGDAEVEFRVLLVVAPGEADGVQERWRDFGADPVELG</sequence>
<dbReference type="Proteomes" id="UP000317344">
    <property type="component" value="Chromosome"/>
</dbReference>
<dbReference type="Pfam" id="PF01337">
    <property type="entry name" value="Barstar"/>
    <property type="match status" value="1"/>
</dbReference>
<protein>
    <submittedName>
        <fullName evidence="3">Barstar family protein</fullName>
    </submittedName>
</protein>
<keyword evidence="4" id="KW-1185">Reference proteome</keyword>
<dbReference type="Gene3D" id="3.30.370.10">
    <property type="entry name" value="Barstar-like"/>
    <property type="match status" value="1"/>
</dbReference>
<comment type="similarity">
    <text evidence="1">Belongs to the barstar family.</text>
</comment>
<dbReference type="InterPro" id="IPR035905">
    <property type="entry name" value="Barstar-like_sf"/>
</dbReference>
<evidence type="ECO:0000256" key="1">
    <source>
        <dbReference type="ARBA" id="ARBA00006845"/>
    </source>
</evidence>
<dbReference type="EMBL" id="CP041765">
    <property type="protein sequence ID" value="QDQ96740.1"/>
    <property type="molecule type" value="Genomic_DNA"/>
</dbReference>
<evidence type="ECO:0000259" key="2">
    <source>
        <dbReference type="Pfam" id="PF01337"/>
    </source>
</evidence>
<dbReference type="SUPFAM" id="SSF52038">
    <property type="entry name" value="Barstar-related"/>
    <property type="match status" value="1"/>
</dbReference>
<reference evidence="3 4" key="1">
    <citation type="submission" date="2019-07" db="EMBL/GenBank/DDBJ databases">
        <title>Tomitella cavernea sp. nov., an actinomycete isolated from soil.</title>
        <authorList>
            <person name="Cheng J."/>
        </authorList>
    </citation>
    <scope>NUCLEOTIDE SEQUENCE [LARGE SCALE GENOMIC DNA]</scope>
    <source>
        <strain evidence="3 4">HY188</strain>
    </source>
</reference>
<dbReference type="OrthoDB" id="5184890at2"/>
<dbReference type="AlphaFoldDB" id="A0A516X130"/>
<organism evidence="3 4">
    <name type="scientific">Tomitella fengzijianii</name>
    <dbReference type="NCBI Taxonomy" id="2597660"/>
    <lineage>
        <taxon>Bacteria</taxon>
        <taxon>Bacillati</taxon>
        <taxon>Actinomycetota</taxon>
        <taxon>Actinomycetes</taxon>
        <taxon>Mycobacteriales</taxon>
        <taxon>Tomitella</taxon>
    </lineage>
</organism>
<name>A0A516X130_9ACTN</name>
<reference evidence="3 4" key="2">
    <citation type="submission" date="2019-07" db="EMBL/GenBank/DDBJ databases">
        <authorList>
            <person name="Huang Y."/>
        </authorList>
    </citation>
    <scope>NUCLEOTIDE SEQUENCE [LARGE SCALE GENOMIC DNA]</scope>
    <source>
        <strain evidence="3 4">HY188</strain>
    </source>
</reference>
<accession>A0A516X130</accession>
<dbReference type="RefSeq" id="WP_143906727.1">
    <property type="nucleotide sequence ID" value="NZ_CP041765.1"/>
</dbReference>
<evidence type="ECO:0000313" key="4">
    <source>
        <dbReference type="Proteomes" id="UP000317344"/>
    </source>
</evidence>
<proteinExistence type="inferred from homology"/>
<dbReference type="KEGG" id="toy:FO059_04500"/>